<evidence type="ECO:0000313" key="1">
    <source>
        <dbReference type="EMBL" id="KAJ5225549.1"/>
    </source>
</evidence>
<gene>
    <name evidence="1" type="ORF">N7468_006774</name>
</gene>
<name>A0A9W9NVN8_9EURO</name>
<protein>
    <submittedName>
        <fullName evidence="1">Uncharacterized protein</fullName>
    </submittedName>
</protein>
<dbReference type="OrthoDB" id="443402at2759"/>
<reference evidence="1" key="1">
    <citation type="submission" date="2022-11" db="EMBL/GenBank/DDBJ databases">
        <authorList>
            <person name="Petersen C."/>
        </authorList>
    </citation>
    <scope>NUCLEOTIDE SEQUENCE</scope>
    <source>
        <strain evidence="1">IBT 19713</strain>
    </source>
</reference>
<dbReference type="Proteomes" id="UP001150941">
    <property type="component" value="Unassembled WGS sequence"/>
</dbReference>
<organism evidence="1 2">
    <name type="scientific">Penicillium chermesinum</name>
    <dbReference type="NCBI Taxonomy" id="63820"/>
    <lineage>
        <taxon>Eukaryota</taxon>
        <taxon>Fungi</taxon>
        <taxon>Dikarya</taxon>
        <taxon>Ascomycota</taxon>
        <taxon>Pezizomycotina</taxon>
        <taxon>Eurotiomycetes</taxon>
        <taxon>Eurotiomycetidae</taxon>
        <taxon>Eurotiales</taxon>
        <taxon>Aspergillaceae</taxon>
        <taxon>Penicillium</taxon>
    </lineage>
</organism>
<comment type="caution">
    <text evidence="1">The sequence shown here is derived from an EMBL/GenBank/DDBJ whole genome shotgun (WGS) entry which is preliminary data.</text>
</comment>
<evidence type="ECO:0000313" key="2">
    <source>
        <dbReference type="Proteomes" id="UP001150941"/>
    </source>
</evidence>
<keyword evidence="2" id="KW-1185">Reference proteome</keyword>
<dbReference type="AlphaFoldDB" id="A0A9W9NVN8"/>
<dbReference type="GeneID" id="83203373"/>
<dbReference type="SUPFAM" id="SSF56024">
    <property type="entry name" value="Phospholipase D/nuclease"/>
    <property type="match status" value="2"/>
</dbReference>
<dbReference type="RefSeq" id="XP_058328960.1">
    <property type="nucleotide sequence ID" value="XM_058476070.1"/>
</dbReference>
<proteinExistence type="predicted"/>
<reference evidence="1" key="2">
    <citation type="journal article" date="2023" name="IMA Fungus">
        <title>Comparative genomic study of the Penicillium genus elucidates a diverse pangenome and 15 lateral gene transfer events.</title>
        <authorList>
            <person name="Petersen C."/>
            <person name="Sorensen T."/>
            <person name="Nielsen M.R."/>
            <person name="Sondergaard T.E."/>
            <person name="Sorensen J.L."/>
            <person name="Fitzpatrick D.A."/>
            <person name="Frisvad J.C."/>
            <person name="Nielsen K.L."/>
        </authorList>
    </citation>
    <scope>NUCLEOTIDE SEQUENCE</scope>
    <source>
        <strain evidence="1">IBT 19713</strain>
    </source>
</reference>
<accession>A0A9W9NVN8</accession>
<dbReference type="EMBL" id="JAPQKS010000005">
    <property type="protein sequence ID" value="KAJ5225549.1"/>
    <property type="molecule type" value="Genomic_DNA"/>
</dbReference>
<sequence length="618" mass="68368">MRSPYDPILPLHARLRKERARVPLPVELDGQFYDVMGVSPENQLILRDQRAVHKDVRVEQLEGRLAILDGFKWRVVSVEATPDLLDTTLKLINPGDPPTMFTVANADMARVQFPSDGVVHTLGPLKHGIVRMGSTVPRTEIQIPLRRGDSFEARLRNRELDGPYVIEVGDGGQLVATGVPYNGTKQSIEIEPSDVAPRYQSVMSLDYGASFDVDAFLFREDELRGQATLDGINLAGGNILEPLFGSLPPGIFPLLTNGAKHLAVFEQFIRDHAPPELADTTSKPRKLTVFNLSISNQGDARGVLGALIDFRIQNPQAEIWIVASKLGPTEFQESPEYPKYLQILADHNIHINMFTTPDAATRQVMHAKGIIIDTHVLFSTGAVMDTRPIDKADFSIELPSAAAKAFYRYTDEAIHNDATDERRAELASELASLGVVINDPVAGLTYISRAQDALIRGASRQLVVSISDLVDPQMTQTLIDRAANGLEILIQVREVDPTSALLLADAILRYSNLRVEDTSWWEPRPHYNTIIADSNIAYLGTSYLWPTQCHMVHQGRSLENGVILQGDATASLLMQLDQLRSHAYGNDKISPVSINEALEVWKLQRGPIKYTLCLEACA</sequence>